<dbReference type="Pfam" id="PF07690">
    <property type="entry name" value="MFS_1"/>
    <property type="match status" value="1"/>
</dbReference>
<feature type="transmembrane region" description="Helical" evidence="7">
    <location>
        <begin position="172"/>
        <end position="198"/>
    </location>
</feature>
<comment type="caution">
    <text evidence="9">The sequence shown here is derived from an EMBL/GenBank/DDBJ whole genome shotgun (WGS) entry which is preliminary data.</text>
</comment>
<reference evidence="9 10" key="1">
    <citation type="submission" date="2024-03" db="EMBL/GenBank/DDBJ databases">
        <title>Draft genome sequence of Pseudonocardia nematodicida JCM 31783.</title>
        <authorList>
            <person name="Butdee W."/>
            <person name="Duangmal K."/>
        </authorList>
    </citation>
    <scope>NUCLEOTIDE SEQUENCE [LARGE SCALE GENOMIC DNA]</scope>
    <source>
        <strain evidence="9 10">JCM 31783</strain>
    </source>
</reference>
<evidence type="ECO:0000256" key="7">
    <source>
        <dbReference type="SAM" id="Phobius"/>
    </source>
</evidence>
<feature type="domain" description="Major facilitator superfamily (MFS) profile" evidence="8">
    <location>
        <begin position="46"/>
        <end position="443"/>
    </location>
</feature>
<dbReference type="InterPro" id="IPR036259">
    <property type="entry name" value="MFS_trans_sf"/>
</dbReference>
<dbReference type="Gene3D" id="1.20.1250.20">
    <property type="entry name" value="MFS general substrate transporter like domains"/>
    <property type="match status" value="2"/>
</dbReference>
<organism evidence="9 10">
    <name type="scientific">Pseudonocardia nematodicida</name>
    <dbReference type="NCBI Taxonomy" id="1206997"/>
    <lineage>
        <taxon>Bacteria</taxon>
        <taxon>Bacillati</taxon>
        <taxon>Actinomycetota</taxon>
        <taxon>Actinomycetes</taxon>
        <taxon>Pseudonocardiales</taxon>
        <taxon>Pseudonocardiaceae</taxon>
        <taxon>Pseudonocardia</taxon>
    </lineage>
</organism>
<keyword evidence="3 7" id="KW-0812">Transmembrane</keyword>
<dbReference type="PROSITE" id="PS50850">
    <property type="entry name" value="MFS"/>
    <property type="match status" value="1"/>
</dbReference>
<sequence length="457" mass="46585">MSTAHAHYVHAATGTAHRATTTTTPAPTAPADRGPSPVSRLGGPEALLIWTLATVFVVWLFSLQTGYGIVSPDIQQSAGLSVAQISLAASVYTWVFAICQFFSGSLLDRYGSRPLMTVGVALVTIGAFLFAGTTGFGSLVLAQAVMALGAAFGFVGAGYIGGHWFEPARYGLMFGLVQTFASLGSAVGQPAIAAMLGVVTWQQLLGGFGGLGVLLVVLFAIFVRNPDTPAERAARAGAHGNVFGEIVRDLGRCFTTWNVNLAALMAGASFGTMLALGVLWGPRVMEARGAGPGFAAVLTAAAWLGLAVGAPLANVVSNRWNSRRMPAAAGTLLQALAVALVIYLPTASNGASIVLMFCVGLFAGAHMLGFTVAGESVSGALIGSSAAIVNGVCFIIGGVLQAVPGALLPENPTLDDFRAALWLMPAVLVLGAVAALLMREPRPATGVGEQATAAATS</sequence>
<dbReference type="InterPro" id="IPR011701">
    <property type="entry name" value="MFS"/>
</dbReference>
<feature type="transmembrane region" description="Helical" evidence="7">
    <location>
        <begin position="47"/>
        <end position="70"/>
    </location>
</feature>
<evidence type="ECO:0000256" key="4">
    <source>
        <dbReference type="ARBA" id="ARBA00022989"/>
    </source>
</evidence>
<feature type="transmembrane region" description="Helical" evidence="7">
    <location>
        <begin position="139"/>
        <end position="160"/>
    </location>
</feature>
<dbReference type="RefSeq" id="WP_349297278.1">
    <property type="nucleotide sequence ID" value="NZ_JBEDNQ010000002.1"/>
</dbReference>
<feature type="transmembrane region" description="Helical" evidence="7">
    <location>
        <begin position="204"/>
        <end position="223"/>
    </location>
</feature>
<dbReference type="SUPFAM" id="SSF103473">
    <property type="entry name" value="MFS general substrate transporter"/>
    <property type="match status" value="1"/>
</dbReference>
<evidence type="ECO:0000256" key="5">
    <source>
        <dbReference type="ARBA" id="ARBA00023136"/>
    </source>
</evidence>
<keyword evidence="2" id="KW-1003">Cell membrane</keyword>
<protein>
    <submittedName>
        <fullName evidence="9">MFS transporter</fullName>
    </submittedName>
</protein>
<evidence type="ECO:0000256" key="1">
    <source>
        <dbReference type="ARBA" id="ARBA00004651"/>
    </source>
</evidence>
<feature type="transmembrane region" description="Helical" evidence="7">
    <location>
        <begin position="293"/>
        <end position="313"/>
    </location>
</feature>
<keyword evidence="4 7" id="KW-1133">Transmembrane helix</keyword>
<dbReference type="Proteomes" id="UP001494902">
    <property type="component" value="Unassembled WGS sequence"/>
</dbReference>
<keyword evidence="10" id="KW-1185">Reference proteome</keyword>
<keyword evidence="5 7" id="KW-0472">Membrane</keyword>
<evidence type="ECO:0000259" key="8">
    <source>
        <dbReference type="PROSITE" id="PS50850"/>
    </source>
</evidence>
<feature type="transmembrane region" description="Helical" evidence="7">
    <location>
        <begin position="261"/>
        <end position="281"/>
    </location>
</feature>
<feature type="transmembrane region" description="Helical" evidence="7">
    <location>
        <begin position="115"/>
        <end position="133"/>
    </location>
</feature>
<feature type="transmembrane region" description="Helical" evidence="7">
    <location>
        <begin position="350"/>
        <end position="373"/>
    </location>
</feature>
<comment type="subcellular location">
    <subcellularLocation>
        <location evidence="1">Cell membrane</location>
        <topology evidence="1">Multi-pass membrane protein</topology>
    </subcellularLocation>
</comment>
<proteinExistence type="predicted"/>
<evidence type="ECO:0000313" key="10">
    <source>
        <dbReference type="Proteomes" id="UP001494902"/>
    </source>
</evidence>
<feature type="transmembrane region" description="Helical" evidence="7">
    <location>
        <begin position="420"/>
        <end position="438"/>
    </location>
</feature>
<evidence type="ECO:0000256" key="6">
    <source>
        <dbReference type="SAM" id="MobiDB-lite"/>
    </source>
</evidence>
<feature type="region of interest" description="Disordered" evidence="6">
    <location>
        <begin position="10"/>
        <end position="38"/>
    </location>
</feature>
<accession>A0ABV1K8K9</accession>
<dbReference type="PANTHER" id="PTHR43124">
    <property type="entry name" value="PURINE EFFLUX PUMP PBUE"/>
    <property type="match status" value="1"/>
</dbReference>
<dbReference type="InterPro" id="IPR020846">
    <property type="entry name" value="MFS_dom"/>
</dbReference>
<feature type="transmembrane region" description="Helical" evidence="7">
    <location>
        <begin position="82"/>
        <end position="103"/>
    </location>
</feature>
<evidence type="ECO:0000313" key="9">
    <source>
        <dbReference type="EMBL" id="MEQ3550198.1"/>
    </source>
</evidence>
<feature type="transmembrane region" description="Helical" evidence="7">
    <location>
        <begin position="380"/>
        <end position="400"/>
    </location>
</feature>
<feature type="transmembrane region" description="Helical" evidence="7">
    <location>
        <begin position="325"/>
        <end position="344"/>
    </location>
</feature>
<feature type="compositionally biased region" description="Low complexity" evidence="6">
    <location>
        <begin position="11"/>
        <end position="31"/>
    </location>
</feature>
<evidence type="ECO:0000256" key="2">
    <source>
        <dbReference type="ARBA" id="ARBA00022475"/>
    </source>
</evidence>
<dbReference type="InterPro" id="IPR050189">
    <property type="entry name" value="MFS_Efflux_Transporters"/>
</dbReference>
<dbReference type="PANTHER" id="PTHR43124:SF3">
    <property type="entry name" value="CHLORAMPHENICOL EFFLUX PUMP RV0191"/>
    <property type="match status" value="1"/>
</dbReference>
<dbReference type="EMBL" id="JBEDNQ010000002">
    <property type="protein sequence ID" value="MEQ3550198.1"/>
    <property type="molecule type" value="Genomic_DNA"/>
</dbReference>
<gene>
    <name evidence="9" type="ORF">WIS52_06905</name>
</gene>
<name>A0ABV1K8K9_9PSEU</name>
<evidence type="ECO:0000256" key="3">
    <source>
        <dbReference type="ARBA" id="ARBA00022692"/>
    </source>
</evidence>